<dbReference type="EMBL" id="LR796493">
    <property type="protein sequence ID" value="CAB4147566.1"/>
    <property type="molecule type" value="Genomic_DNA"/>
</dbReference>
<protein>
    <submittedName>
        <fullName evidence="1">Uncharacterized protein</fullName>
    </submittedName>
</protein>
<gene>
    <name evidence="1" type="ORF">UFOVP510_36</name>
</gene>
<organism evidence="1">
    <name type="scientific">uncultured Caudovirales phage</name>
    <dbReference type="NCBI Taxonomy" id="2100421"/>
    <lineage>
        <taxon>Viruses</taxon>
        <taxon>Duplodnaviria</taxon>
        <taxon>Heunggongvirae</taxon>
        <taxon>Uroviricota</taxon>
        <taxon>Caudoviricetes</taxon>
        <taxon>Peduoviridae</taxon>
        <taxon>Maltschvirus</taxon>
        <taxon>Maltschvirus maltsch</taxon>
    </lineage>
</organism>
<reference evidence="1" key="1">
    <citation type="submission" date="2020-04" db="EMBL/GenBank/DDBJ databases">
        <authorList>
            <person name="Chiriac C."/>
            <person name="Salcher M."/>
            <person name="Ghai R."/>
            <person name="Kavagutti S V."/>
        </authorList>
    </citation>
    <scope>NUCLEOTIDE SEQUENCE</scope>
</reference>
<sequence length="126" mass="13744">MVNPSILSEMRADASEMIGDFGRSFVFQKVRSESTPATLTLSGLLSDAMIATELEIGGFNQKAAFEIKVRSNEVIPAGWSGFKDWALLGRHLTISGNDNDFRVMAISVREGSAWVSMKVEACDPMP</sequence>
<name>A0A6J5MR67_9CAUD</name>
<evidence type="ECO:0000313" key="1">
    <source>
        <dbReference type="EMBL" id="CAB4147566.1"/>
    </source>
</evidence>
<accession>A0A6J5MR67</accession>
<proteinExistence type="predicted"/>